<reference evidence="3" key="1">
    <citation type="submission" date="2015-07" db="EMBL/GenBank/DDBJ databases">
        <title>Draft Genome Sequence of Oceanobacillus picturae Heshi-B3 that Was Isolated from Fermented Rice Bran with Aging Salted Mackerel, Which Was Named Heshiko as Traditional Fermented Seafood in Japan.</title>
        <authorList>
            <person name="Akuzawa S."/>
            <person name="Nakagawa J."/>
            <person name="Kanekatsu T."/>
            <person name="Kanesaki Y."/>
            <person name="Suzuki T."/>
        </authorList>
    </citation>
    <scope>NUCLEOTIDE SEQUENCE [LARGE SCALE GENOMIC DNA]</scope>
    <source>
        <strain evidence="3">Heshi-B3</strain>
    </source>
</reference>
<reference evidence="2 3" key="2">
    <citation type="journal article" date="2016" name="Genome Announc.">
        <title>Draft Genome Sequence of Oceanobacillus picturae Heshi-B3, Isolated from Fermented Rice Bran in a Traditional Japanese Seafood Dish.</title>
        <authorList>
            <person name="Akuzawa S."/>
            <person name="Nagaoka J."/>
            <person name="Kanekatsu M."/>
            <person name="Kanesaki Y."/>
            <person name="Suzuki T."/>
        </authorList>
    </citation>
    <scope>NUCLEOTIDE SEQUENCE [LARGE SCALE GENOMIC DNA]</scope>
    <source>
        <strain evidence="2 3">Heshi-B3</strain>
    </source>
</reference>
<evidence type="ECO:0000256" key="1">
    <source>
        <dbReference type="SAM" id="Phobius"/>
    </source>
</evidence>
<feature type="transmembrane region" description="Helical" evidence="1">
    <location>
        <begin position="113"/>
        <end position="133"/>
    </location>
</feature>
<name>A0A0U9HJ21_9BACI</name>
<keyword evidence="1" id="KW-1133">Transmembrane helix</keyword>
<keyword evidence="1" id="KW-0812">Transmembrane</keyword>
<protein>
    <submittedName>
        <fullName evidence="2">MnxA</fullName>
    </submittedName>
</protein>
<proteinExistence type="predicted"/>
<organism evidence="2 3">
    <name type="scientific">Oceanobacillus picturae</name>
    <dbReference type="NCBI Taxonomy" id="171693"/>
    <lineage>
        <taxon>Bacteria</taxon>
        <taxon>Bacillati</taxon>
        <taxon>Bacillota</taxon>
        <taxon>Bacilli</taxon>
        <taxon>Bacillales</taxon>
        <taxon>Bacillaceae</taxon>
        <taxon>Oceanobacillus</taxon>
    </lineage>
</organism>
<feature type="transmembrane region" description="Helical" evidence="1">
    <location>
        <begin position="85"/>
        <end position="106"/>
    </location>
</feature>
<accession>A0A0U9HJ21</accession>
<evidence type="ECO:0000313" key="2">
    <source>
        <dbReference type="EMBL" id="GAQ19956.1"/>
    </source>
</evidence>
<dbReference type="AlphaFoldDB" id="A0A0U9HJ21"/>
<comment type="caution">
    <text evidence="2">The sequence shown here is derived from an EMBL/GenBank/DDBJ whole genome shotgun (WGS) entry which is preliminary data.</text>
</comment>
<sequence>MLSGILPEDYSGDKWEVWGRKPVIMGNLGLLLYGNLVLIVILYLYLNKIRKLIGFQLGMNISMLIGGFGAISTGVLLIYQFPLKFVIVTMITAVVGMLFGAIFGALFDYQTFLTGYINGLMMGMMAPMVGAAANNSVHFLLFIEVVFLFSLVLVFLSAKNT</sequence>
<evidence type="ECO:0000313" key="3">
    <source>
        <dbReference type="Proteomes" id="UP000052946"/>
    </source>
</evidence>
<feature type="transmembrane region" description="Helical" evidence="1">
    <location>
        <begin position="139"/>
        <end position="158"/>
    </location>
</feature>
<keyword evidence="1" id="KW-0472">Membrane</keyword>
<gene>
    <name evidence="2" type="ORF">OPHB3_3942</name>
</gene>
<feature type="transmembrane region" description="Helical" evidence="1">
    <location>
        <begin position="57"/>
        <end position="79"/>
    </location>
</feature>
<feature type="transmembrane region" description="Helical" evidence="1">
    <location>
        <begin position="24"/>
        <end position="45"/>
    </location>
</feature>
<dbReference type="EMBL" id="BBXV01000088">
    <property type="protein sequence ID" value="GAQ19956.1"/>
    <property type="molecule type" value="Genomic_DNA"/>
</dbReference>
<dbReference type="Proteomes" id="UP000052946">
    <property type="component" value="Unassembled WGS sequence"/>
</dbReference>